<accession>A0A329RSF3</accession>
<dbReference type="Proteomes" id="UP000736787">
    <property type="component" value="Unassembled WGS sequence"/>
</dbReference>
<dbReference type="EMBL" id="RCMI01000377">
    <property type="protein sequence ID" value="KAG2914133.1"/>
    <property type="molecule type" value="Genomic_DNA"/>
</dbReference>
<evidence type="ECO:0000313" key="7">
    <source>
        <dbReference type="EMBL" id="RAW27220.1"/>
    </source>
</evidence>
<feature type="compositionally biased region" description="Acidic residues" evidence="1">
    <location>
        <begin position="1"/>
        <end position="17"/>
    </location>
</feature>
<protein>
    <submittedName>
        <fullName evidence="7">Uncharacterized protein</fullName>
    </submittedName>
</protein>
<evidence type="ECO:0000313" key="6">
    <source>
        <dbReference type="EMBL" id="KAG3199852.1"/>
    </source>
</evidence>
<reference evidence="2" key="2">
    <citation type="submission" date="2018-10" db="EMBL/GenBank/DDBJ databases">
        <title>Effector identification in a new, highly contiguous assembly of the strawberry crown rot pathogen Phytophthora cactorum.</title>
        <authorList>
            <person name="Armitage A.D."/>
            <person name="Nellist C.F."/>
            <person name="Bates H."/>
            <person name="Vickerstaff R.J."/>
            <person name="Harrison R.J."/>
        </authorList>
    </citation>
    <scope>NUCLEOTIDE SEQUENCE</scope>
    <source>
        <strain evidence="2">15-7</strain>
        <strain evidence="3">4032</strain>
        <strain evidence="4">4040</strain>
        <strain evidence="5">P415</strain>
        <strain evidence="6">P421</strain>
    </source>
</reference>
<dbReference type="Proteomes" id="UP000760860">
    <property type="component" value="Unassembled WGS sequence"/>
</dbReference>
<dbReference type="EMBL" id="RCML01000471">
    <property type="protein sequence ID" value="KAG2976137.1"/>
    <property type="molecule type" value="Genomic_DNA"/>
</dbReference>
<comment type="caution">
    <text evidence="7">The sequence shown here is derived from an EMBL/GenBank/DDBJ whole genome shotgun (WGS) entry which is preliminary data.</text>
</comment>
<evidence type="ECO:0000313" key="3">
    <source>
        <dbReference type="EMBL" id="KAG2914133.1"/>
    </source>
</evidence>
<proteinExistence type="predicted"/>
<evidence type="ECO:0000313" key="4">
    <source>
        <dbReference type="EMBL" id="KAG2918149.1"/>
    </source>
</evidence>
<evidence type="ECO:0000256" key="1">
    <source>
        <dbReference type="SAM" id="MobiDB-lite"/>
    </source>
</evidence>
<dbReference type="Proteomes" id="UP000697107">
    <property type="component" value="Unassembled WGS sequence"/>
</dbReference>
<evidence type="ECO:0000313" key="2">
    <source>
        <dbReference type="EMBL" id="KAG2851704.1"/>
    </source>
</evidence>
<gene>
    <name evidence="7" type="ORF">PC110_g16380</name>
    <name evidence="2" type="ORF">PC113_g15676</name>
    <name evidence="3" type="ORF">PC115_g11768</name>
    <name evidence="4" type="ORF">PC117_g17163</name>
    <name evidence="5" type="ORF">PC118_g13571</name>
    <name evidence="6" type="ORF">PC129_g23991</name>
</gene>
<dbReference type="AlphaFoldDB" id="A0A329RSF3"/>
<keyword evidence="8" id="KW-1185">Reference proteome</keyword>
<dbReference type="Proteomes" id="UP000774804">
    <property type="component" value="Unassembled WGS sequence"/>
</dbReference>
<dbReference type="EMBL" id="RCMK01000635">
    <property type="protein sequence ID" value="KAG2918149.1"/>
    <property type="molecule type" value="Genomic_DNA"/>
</dbReference>
<name>A0A329RSF3_9STRA</name>
<dbReference type="Proteomes" id="UP000251314">
    <property type="component" value="Unassembled WGS sequence"/>
</dbReference>
<dbReference type="EMBL" id="MJFZ01000581">
    <property type="protein sequence ID" value="RAW27220.1"/>
    <property type="molecule type" value="Genomic_DNA"/>
</dbReference>
<dbReference type="Proteomes" id="UP000735874">
    <property type="component" value="Unassembled WGS sequence"/>
</dbReference>
<dbReference type="OrthoDB" id="116196at2759"/>
<feature type="region of interest" description="Disordered" evidence="1">
    <location>
        <begin position="1"/>
        <end position="26"/>
    </location>
</feature>
<sequence length="59" mass="6390">MDEAMNADSGDDLEEKADDLMGGTPDTPEEAILCAMALSVSRMHLAVHAITPLRQHRVL</sequence>
<reference evidence="7 8" key="1">
    <citation type="submission" date="2018-01" db="EMBL/GenBank/DDBJ databases">
        <title>Draft genome of the strawberry crown rot pathogen Phytophthora cactorum.</title>
        <authorList>
            <person name="Armitage A.D."/>
            <person name="Lysoe E."/>
            <person name="Nellist C.F."/>
            <person name="Harrison R.J."/>
            <person name="Brurberg M.B."/>
        </authorList>
    </citation>
    <scope>NUCLEOTIDE SEQUENCE [LARGE SCALE GENOMIC DNA]</scope>
    <source>
        <strain evidence="7 8">10300</strain>
    </source>
</reference>
<dbReference type="EMBL" id="RCMG01000589">
    <property type="protein sequence ID" value="KAG2851704.1"/>
    <property type="molecule type" value="Genomic_DNA"/>
</dbReference>
<organism evidence="7 8">
    <name type="scientific">Phytophthora cactorum</name>
    <dbReference type="NCBI Taxonomy" id="29920"/>
    <lineage>
        <taxon>Eukaryota</taxon>
        <taxon>Sar</taxon>
        <taxon>Stramenopiles</taxon>
        <taxon>Oomycota</taxon>
        <taxon>Peronosporomycetes</taxon>
        <taxon>Peronosporales</taxon>
        <taxon>Peronosporaceae</taxon>
        <taxon>Phytophthora</taxon>
    </lineage>
</organism>
<dbReference type="VEuPathDB" id="FungiDB:PC110_g16380"/>
<evidence type="ECO:0000313" key="8">
    <source>
        <dbReference type="Proteomes" id="UP000251314"/>
    </source>
</evidence>
<evidence type="ECO:0000313" key="5">
    <source>
        <dbReference type="EMBL" id="KAG2976137.1"/>
    </source>
</evidence>
<dbReference type="EMBL" id="RCMV01003127">
    <property type="protein sequence ID" value="KAG3199852.1"/>
    <property type="molecule type" value="Genomic_DNA"/>
</dbReference>